<organism evidence="2">
    <name type="scientific">Oscillatoriales cyanobacterium SpSt-418</name>
    <dbReference type="NCBI Taxonomy" id="2282169"/>
    <lineage>
        <taxon>Bacteria</taxon>
        <taxon>Bacillati</taxon>
        <taxon>Cyanobacteriota</taxon>
        <taxon>Cyanophyceae</taxon>
        <taxon>Oscillatoriophycideae</taxon>
        <taxon>Oscillatoriales</taxon>
    </lineage>
</organism>
<accession>A0A7C3KHK9</accession>
<dbReference type="InterPro" id="IPR013655">
    <property type="entry name" value="PAS_fold_3"/>
</dbReference>
<sequence length="226" mass="25068">MTPEILEALRECCQNDVAFERARQLFLEVESQSQRVNNTAQASKEAVVFSSIGVSDGHSPLSMSIASASRAESLSLITAQAREHYFQALIENASDVIVILDINGVFSYCSPSVERILGYTLADVVGRSGVDFVHPEDVAPLLQTLQAALSHPWVLQPPVEYRVRHRDGSWRVFEAVTTSLLEDPAVAGVVVNCHDITTAILSMRIILTKIFILNSYQWLEYPFCRS</sequence>
<dbReference type="NCBIfam" id="TIGR00229">
    <property type="entry name" value="sensory_box"/>
    <property type="match status" value="1"/>
</dbReference>
<name>A0A7C3KHK9_9CYAN</name>
<dbReference type="SMART" id="SM00091">
    <property type="entry name" value="PAS"/>
    <property type="match status" value="1"/>
</dbReference>
<evidence type="ECO:0000259" key="1">
    <source>
        <dbReference type="PROSITE" id="PS50112"/>
    </source>
</evidence>
<dbReference type="InterPro" id="IPR035965">
    <property type="entry name" value="PAS-like_dom_sf"/>
</dbReference>
<gene>
    <name evidence="2" type="ORF">ENR64_26670</name>
</gene>
<feature type="domain" description="PAS" evidence="1">
    <location>
        <begin position="82"/>
        <end position="152"/>
    </location>
</feature>
<dbReference type="Pfam" id="PF08447">
    <property type="entry name" value="PAS_3"/>
    <property type="match status" value="1"/>
</dbReference>
<protein>
    <submittedName>
        <fullName evidence="2">PAS domain S-box protein</fullName>
    </submittedName>
</protein>
<comment type="caution">
    <text evidence="2">The sequence shown here is derived from an EMBL/GenBank/DDBJ whole genome shotgun (WGS) entry which is preliminary data.</text>
</comment>
<dbReference type="PROSITE" id="PS50112">
    <property type="entry name" value="PAS"/>
    <property type="match status" value="1"/>
</dbReference>
<dbReference type="Gene3D" id="3.30.450.20">
    <property type="entry name" value="PAS domain"/>
    <property type="match status" value="1"/>
</dbReference>
<proteinExistence type="predicted"/>
<dbReference type="AlphaFoldDB" id="A0A7C3KHK9"/>
<dbReference type="SUPFAM" id="SSF55785">
    <property type="entry name" value="PYP-like sensor domain (PAS domain)"/>
    <property type="match status" value="1"/>
</dbReference>
<dbReference type="CDD" id="cd00130">
    <property type="entry name" value="PAS"/>
    <property type="match status" value="1"/>
</dbReference>
<reference evidence="2" key="1">
    <citation type="journal article" date="2020" name="mSystems">
        <title>Genome- and Community-Level Interaction Insights into Carbon Utilization and Element Cycling Functions of Hydrothermarchaeota in Hydrothermal Sediment.</title>
        <authorList>
            <person name="Zhou Z."/>
            <person name="Liu Y."/>
            <person name="Xu W."/>
            <person name="Pan J."/>
            <person name="Luo Z.H."/>
            <person name="Li M."/>
        </authorList>
    </citation>
    <scope>NUCLEOTIDE SEQUENCE [LARGE SCALE GENOMIC DNA]</scope>
    <source>
        <strain evidence="2">SpSt-418</strain>
    </source>
</reference>
<dbReference type="EMBL" id="DSRU01000391">
    <property type="protein sequence ID" value="HFN01265.1"/>
    <property type="molecule type" value="Genomic_DNA"/>
</dbReference>
<evidence type="ECO:0000313" key="2">
    <source>
        <dbReference type="EMBL" id="HFN01265.1"/>
    </source>
</evidence>
<dbReference type="InterPro" id="IPR000014">
    <property type="entry name" value="PAS"/>
</dbReference>